<dbReference type="NCBIfam" id="NF006938">
    <property type="entry name" value="PRK09420.1"/>
    <property type="match status" value="1"/>
</dbReference>
<dbReference type="eggNOG" id="COG0737">
    <property type="taxonomic scope" value="Bacteria"/>
</dbReference>
<dbReference type="STRING" id="660470.Theba_1358"/>
<evidence type="ECO:0000256" key="1">
    <source>
        <dbReference type="ARBA" id="ARBA00022729"/>
    </source>
</evidence>
<evidence type="ECO:0000259" key="3">
    <source>
        <dbReference type="Pfam" id="PF00149"/>
    </source>
</evidence>
<evidence type="ECO:0000313" key="5">
    <source>
        <dbReference type="EMBL" id="AFK07046.1"/>
    </source>
</evidence>
<keyword evidence="2" id="KW-0547">Nucleotide-binding</keyword>
<evidence type="ECO:0000313" key="6">
    <source>
        <dbReference type="Proteomes" id="UP000002881"/>
    </source>
</evidence>
<dbReference type="Gene3D" id="3.90.780.10">
    <property type="entry name" value="5'-Nucleotidase, C-terminal domain"/>
    <property type="match status" value="1"/>
</dbReference>
<keyword evidence="6" id="KW-1185">Reference proteome</keyword>
<evidence type="ECO:0000259" key="4">
    <source>
        <dbReference type="Pfam" id="PF02872"/>
    </source>
</evidence>
<dbReference type="EMBL" id="CP003532">
    <property type="protein sequence ID" value="AFK07046.1"/>
    <property type="molecule type" value="Genomic_DNA"/>
</dbReference>
<dbReference type="InterPro" id="IPR006179">
    <property type="entry name" value="5_nucleotidase/apyrase"/>
</dbReference>
<dbReference type="Pfam" id="PF02872">
    <property type="entry name" value="5_nucleotid_C"/>
    <property type="match status" value="1"/>
</dbReference>
<feature type="domain" description="5'-Nucleotidase C-terminal" evidence="4">
    <location>
        <begin position="332"/>
        <end position="503"/>
    </location>
</feature>
<comment type="similarity">
    <text evidence="2">Belongs to the 5'-nucleotidase family.</text>
</comment>
<feature type="domain" description="Calcineurin-like phosphoesterase" evidence="3">
    <location>
        <begin position="35"/>
        <end position="256"/>
    </location>
</feature>
<dbReference type="GO" id="GO:0046872">
    <property type="term" value="F:metal ion binding"/>
    <property type="evidence" value="ECO:0007669"/>
    <property type="project" value="InterPro"/>
</dbReference>
<dbReference type="GO" id="GO:0000166">
    <property type="term" value="F:nucleotide binding"/>
    <property type="evidence" value="ECO:0007669"/>
    <property type="project" value="UniProtKB-KW"/>
</dbReference>
<dbReference type="InterPro" id="IPR008334">
    <property type="entry name" value="5'-Nucleotdase_C"/>
</dbReference>
<dbReference type="InterPro" id="IPR006146">
    <property type="entry name" value="5'-Nucleotdase_CS"/>
</dbReference>
<dbReference type="GO" id="GO:0030288">
    <property type="term" value="C:outer membrane-bounded periplasmic space"/>
    <property type="evidence" value="ECO:0007669"/>
    <property type="project" value="TreeGrafter"/>
</dbReference>
<dbReference type="InterPro" id="IPR029052">
    <property type="entry name" value="Metallo-depent_PP-like"/>
</dbReference>
<reference evidence="5 6" key="1">
    <citation type="journal article" date="2012" name="Genome Biol. Evol.">
        <title>Genome Sequence of the Mesophilic Thermotogales Bacterium Mesotoga prima MesG1.Ag.4.2 Reveals the Largest Thermotogales Genome To Date.</title>
        <authorList>
            <person name="Zhaxybayeva O."/>
            <person name="Swithers K.S."/>
            <person name="Foght J."/>
            <person name="Green A.G."/>
            <person name="Bruce D."/>
            <person name="Detter C."/>
            <person name="Han S."/>
            <person name="Teshima H."/>
            <person name="Han J."/>
            <person name="Woyke T."/>
            <person name="Pitluck S."/>
            <person name="Nolan M."/>
            <person name="Ivanova N."/>
            <person name="Pati A."/>
            <person name="Land M.L."/>
            <person name="Dlutek M."/>
            <person name="Doolittle W.F."/>
            <person name="Noll K.M."/>
            <person name="Nesbo C.L."/>
        </authorList>
    </citation>
    <scope>NUCLEOTIDE SEQUENCE [LARGE SCALE GENOMIC DNA]</scope>
    <source>
        <strain evidence="6">mesG1.Ag.4.2</strain>
    </source>
</reference>
<dbReference type="HOGENOM" id="CLU_005854_4_1_0"/>
<dbReference type="GO" id="GO:0009166">
    <property type="term" value="P:nucleotide catabolic process"/>
    <property type="evidence" value="ECO:0007669"/>
    <property type="project" value="InterPro"/>
</dbReference>
<gene>
    <name evidence="5" type="ORF">Theba_1358</name>
</gene>
<dbReference type="InterPro" id="IPR004843">
    <property type="entry name" value="Calcineurin-like_PHP"/>
</dbReference>
<dbReference type="SUPFAM" id="SSF56300">
    <property type="entry name" value="Metallo-dependent phosphatases"/>
    <property type="match status" value="1"/>
</dbReference>
<dbReference type="Pfam" id="PF00149">
    <property type="entry name" value="Metallophos"/>
    <property type="match status" value="1"/>
</dbReference>
<keyword evidence="1" id="KW-0732">Signal</keyword>
<sequence length="596" mass="66018" precursor="true">MNWKKGIPAVVIVLFVAALVPVVAFGTVTVHELVVLGTTDLHGYVMPYDYLTVKEVSDYGAAKTFTLIKWAREMYNNTILIDTGDAIQGSVLAEREARIDPIKMGDTPSIIKAMNIMDYDVVGIGNHEFNFGLEYLDLAIASADFPMISANLYNEDTKELRYDPYVILEREVDGIPIKIGVIAFLPPEIMMWDRVLLEGKVYAEPIVDAAAKYVPKLREEGVDLVIVSLHQGSSDAEAILENVEGIDAIIMGHSHGKIADKIDGVPVTMAGSWGNSLGLIHFHLLNIDGEWEVFSSCPQLWHVDEKVEAAPEIVEAVKEQHEATIDYVMAPVGTTAVPIKGYFSRVIDNEVTQLVNEAQLWYVKEYFKGTEYESMPLLSAAAPFRTNTSVDAGDVRIMNAADIYIYSNTLHVVKVNGLELKGWLEKSAENFNQIDPNSTEEQNLLARFSSYNFDVIEGIDYQIDVRNPVGQRIVNLTYEGEEVEDDMEFLVVTNNYRAGGGGYHLVDADIVLSSTVENRSVIIDYIIEKGTINPTPSFNWSIVPFESAGKITFSSSDEAATLPEELGIKGIKYIGDRLFEVDLIELAENVPQAVAN</sequence>
<dbReference type="Proteomes" id="UP000002881">
    <property type="component" value="Chromosome"/>
</dbReference>
<dbReference type="AlphaFoldDB" id="I2F543"/>
<organism evidence="5 6">
    <name type="scientific">Mesotoga prima MesG1.Ag.4.2</name>
    <dbReference type="NCBI Taxonomy" id="660470"/>
    <lineage>
        <taxon>Bacteria</taxon>
        <taxon>Thermotogati</taxon>
        <taxon>Thermotogota</taxon>
        <taxon>Thermotogae</taxon>
        <taxon>Kosmotogales</taxon>
        <taxon>Kosmotogaceae</taxon>
        <taxon>Mesotoga</taxon>
    </lineage>
</organism>
<dbReference type="PRINTS" id="PR01607">
    <property type="entry name" value="APYRASEFAMLY"/>
</dbReference>
<keyword evidence="2 5" id="KW-0378">Hydrolase</keyword>
<name>I2F543_9BACT</name>
<proteinExistence type="inferred from homology"/>
<dbReference type="SUPFAM" id="SSF55816">
    <property type="entry name" value="5'-nucleotidase (syn. UDP-sugar hydrolase), C-terminal domain"/>
    <property type="match status" value="1"/>
</dbReference>
<accession>I2F543</accession>
<protein>
    <submittedName>
        <fullName evidence="5">5'-nucleotidase/2',3'-cyclic phosphodiesterase-like hydrolase</fullName>
    </submittedName>
</protein>
<evidence type="ECO:0000256" key="2">
    <source>
        <dbReference type="RuleBase" id="RU362119"/>
    </source>
</evidence>
<dbReference type="PROSITE" id="PS00786">
    <property type="entry name" value="5_NUCLEOTIDASE_2"/>
    <property type="match status" value="1"/>
</dbReference>
<dbReference type="InterPro" id="IPR036907">
    <property type="entry name" value="5'-Nucleotdase_C_sf"/>
</dbReference>
<dbReference type="PANTHER" id="PTHR11575:SF6">
    <property type="entry name" value="2',3'-CYCLIC-NUCLEOTIDE 2'-PHOSPHODIESTERASE_3'-NUCLEOTIDASE"/>
    <property type="match status" value="1"/>
</dbReference>
<dbReference type="GO" id="GO:0016788">
    <property type="term" value="F:hydrolase activity, acting on ester bonds"/>
    <property type="evidence" value="ECO:0007669"/>
    <property type="project" value="InterPro"/>
</dbReference>
<dbReference type="KEGG" id="mpg:Theba_1358"/>
<dbReference type="Gene3D" id="3.60.21.10">
    <property type="match status" value="1"/>
</dbReference>
<dbReference type="PANTHER" id="PTHR11575">
    <property type="entry name" value="5'-NUCLEOTIDASE-RELATED"/>
    <property type="match status" value="1"/>
</dbReference>